<sequence length="480" mass="53573">MASSSRAITPNGNPAANGQVAAPRDHPPHKQPCSFAIDEDMLTRLIQAVATASKPLSQAQSTAIINLTVSRIKHHPNRGGNDCIYKPIVTSTKVKAMAFVMGLQRQRLQISGVIVVLYIGHSMEICTHCLPFWGGVIKKLLHLLRKFVLIINILFLLSLNKRSMDNLWLIRVLTSLKNMVGCFPMARYMHSQWLCSRGQVYTISQWLDAKPTTSMTMLLHSGQSSAITACTTSQPRSTARLQTLAAYLGVIEGRTQMLDRLVSRRMQSLSNAKSVCLNPDPNMADAPRRGSSSFLQASDVRRRSRKQPAAETRHVAFSGPPVFTSNTTMNPSTFNKFLSLSLSSYLLIIILSSLSSNGQVASYSFFLRLQIFDVTAKADQSFVRLLVLFREGRRVALASIRVCRKESFACMNFAERRLVILAEYFSEHTQNFINFQKSIPQNRLRVISVGVIAALLKWILVRVSPRIQMSLVEPQTCKAM</sequence>
<dbReference type="EMBL" id="LAVV01014581">
    <property type="protein sequence ID" value="KNZ44628.1"/>
    <property type="molecule type" value="Genomic_DNA"/>
</dbReference>
<name>A0A0L6U7V5_9BASI</name>
<evidence type="ECO:0000313" key="2">
    <source>
        <dbReference type="EMBL" id="KNZ44628.1"/>
    </source>
</evidence>
<comment type="caution">
    <text evidence="2">The sequence shown here is derived from an EMBL/GenBank/DDBJ whole genome shotgun (WGS) entry which is preliminary data.</text>
</comment>
<dbReference type="VEuPathDB" id="FungiDB:VP01_897g1"/>
<protein>
    <submittedName>
        <fullName evidence="2">Uncharacterized protein</fullName>
    </submittedName>
</protein>
<feature type="region of interest" description="Disordered" evidence="1">
    <location>
        <begin position="1"/>
        <end position="32"/>
    </location>
</feature>
<reference evidence="2 3" key="1">
    <citation type="submission" date="2015-08" db="EMBL/GenBank/DDBJ databases">
        <title>Next Generation Sequencing and Analysis of the Genome of Puccinia sorghi L Schw, the Causal Agent of Maize Common Rust.</title>
        <authorList>
            <person name="Rochi L."/>
            <person name="Burguener G."/>
            <person name="Darino M."/>
            <person name="Turjanski A."/>
            <person name="Kreff E."/>
            <person name="Dieguez M.J."/>
            <person name="Sacco F."/>
        </authorList>
    </citation>
    <scope>NUCLEOTIDE SEQUENCE [LARGE SCALE GENOMIC DNA]</scope>
    <source>
        <strain evidence="2 3">RO10H11247</strain>
    </source>
</reference>
<dbReference type="AlphaFoldDB" id="A0A0L6U7V5"/>
<feature type="compositionally biased region" description="Polar residues" evidence="1">
    <location>
        <begin position="1"/>
        <end position="16"/>
    </location>
</feature>
<organism evidence="2 3">
    <name type="scientific">Puccinia sorghi</name>
    <dbReference type="NCBI Taxonomy" id="27349"/>
    <lineage>
        <taxon>Eukaryota</taxon>
        <taxon>Fungi</taxon>
        <taxon>Dikarya</taxon>
        <taxon>Basidiomycota</taxon>
        <taxon>Pucciniomycotina</taxon>
        <taxon>Pucciniomycetes</taxon>
        <taxon>Pucciniales</taxon>
        <taxon>Pucciniaceae</taxon>
        <taxon>Puccinia</taxon>
    </lineage>
</organism>
<keyword evidence="3" id="KW-1185">Reference proteome</keyword>
<dbReference type="Proteomes" id="UP000037035">
    <property type="component" value="Unassembled WGS sequence"/>
</dbReference>
<feature type="region of interest" description="Disordered" evidence="1">
    <location>
        <begin position="287"/>
        <end position="311"/>
    </location>
</feature>
<evidence type="ECO:0000313" key="3">
    <source>
        <dbReference type="Proteomes" id="UP000037035"/>
    </source>
</evidence>
<evidence type="ECO:0000256" key="1">
    <source>
        <dbReference type="SAM" id="MobiDB-lite"/>
    </source>
</evidence>
<gene>
    <name evidence="2" type="ORF">VP01_897g1</name>
</gene>
<accession>A0A0L6U7V5</accession>
<proteinExistence type="predicted"/>